<dbReference type="EMBL" id="BAAAZH010000017">
    <property type="protein sequence ID" value="GAA4120775.1"/>
    <property type="molecule type" value="Genomic_DNA"/>
</dbReference>
<keyword evidence="3" id="KW-1185">Reference proteome</keyword>
<dbReference type="InterPro" id="IPR001173">
    <property type="entry name" value="Glyco_trans_2-like"/>
</dbReference>
<organism evidence="2 3">
    <name type="scientific">Nocardioides fonticola</name>
    <dbReference type="NCBI Taxonomy" id="450363"/>
    <lineage>
        <taxon>Bacteria</taxon>
        <taxon>Bacillati</taxon>
        <taxon>Actinomycetota</taxon>
        <taxon>Actinomycetes</taxon>
        <taxon>Propionibacteriales</taxon>
        <taxon>Nocardioidaceae</taxon>
        <taxon>Nocardioides</taxon>
    </lineage>
</organism>
<proteinExistence type="predicted"/>
<dbReference type="RefSeq" id="WP_344733718.1">
    <property type="nucleotide sequence ID" value="NZ_BAAAZH010000017.1"/>
</dbReference>
<evidence type="ECO:0000313" key="2">
    <source>
        <dbReference type="EMBL" id="GAA4120775.1"/>
    </source>
</evidence>
<accession>A0ABP7XKH0</accession>
<dbReference type="Pfam" id="PF00535">
    <property type="entry name" value="Glycos_transf_2"/>
    <property type="match status" value="1"/>
</dbReference>
<dbReference type="InterPro" id="IPR029044">
    <property type="entry name" value="Nucleotide-diphossugar_trans"/>
</dbReference>
<protein>
    <recommendedName>
        <fullName evidence="1">Glycosyltransferase 2-like domain-containing protein</fullName>
    </recommendedName>
</protein>
<reference evidence="3" key="1">
    <citation type="journal article" date="2019" name="Int. J. Syst. Evol. Microbiol.">
        <title>The Global Catalogue of Microorganisms (GCM) 10K type strain sequencing project: providing services to taxonomists for standard genome sequencing and annotation.</title>
        <authorList>
            <consortium name="The Broad Institute Genomics Platform"/>
            <consortium name="The Broad Institute Genome Sequencing Center for Infectious Disease"/>
            <person name="Wu L."/>
            <person name="Ma J."/>
        </authorList>
    </citation>
    <scope>NUCLEOTIDE SEQUENCE [LARGE SCALE GENOMIC DNA]</scope>
    <source>
        <strain evidence="3">JCM 16703</strain>
    </source>
</reference>
<evidence type="ECO:0000313" key="3">
    <source>
        <dbReference type="Proteomes" id="UP001501495"/>
    </source>
</evidence>
<dbReference type="SUPFAM" id="SSF53448">
    <property type="entry name" value="Nucleotide-diphospho-sugar transferases"/>
    <property type="match status" value="1"/>
</dbReference>
<name>A0ABP7XKH0_9ACTN</name>
<comment type="caution">
    <text evidence="2">The sequence shown here is derived from an EMBL/GenBank/DDBJ whole genome shotgun (WGS) entry which is preliminary data.</text>
</comment>
<evidence type="ECO:0000259" key="1">
    <source>
        <dbReference type="Pfam" id="PF00535"/>
    </source>
</evidence>
<dbReference type="PANTHER" id="PTHR22916:SF3">
    <property type="entry name" value="UDP-GLCNAC:BETAGAL BETA-1,3-N-ACETYLGLUCOSAMINYLTRANSFERASE-LIKE PROTEIN 1"/>
    <property type="match status" value="1"/>
</dbReference>
<gene>
    <name evidence="2" type="ORF">GCM10022215_24800</name>
</gene>
<dbReference type="CDD" id="cd00761">
    <property type="entry name" value="Glyco_tranf_GTA_type"/>
    <property type="match status" value="1"/>
</dbReference>
<feature type="domain" description="Glycosyltransferase 2-like" evidence="1">
    <location>
        <begin position="13"/>
        <end position="173"/>
    </location>
</feature>
<dbReference type="PANTHER" id="PTHR22916">
    <property type="entry name" value="GLYCOSYLTRANSFERASE"/>
    <property type="match status" value="1"/>
</dbReference>
<dbReference type="Gene3D" id="3.90.550.10">
    <property type="entry name" value="Spore Coat Polysaccharide Biosynthesis Protein SpsA, Chain A"/>
    <property type="match status" value="1"/>
</dbReference>
<sequence>MLSTTRRRPTALSVVVPAFNVDRYLPACLTSVLEQSHRDLEVIVIDDGSTDRTGEIADRFAAADPRVRVVHQANAGLGAARNAGTRLAVGRYLAFADSDDVVCPGAYEHLIGALESTGSDLAIGTAYRWEGRRTSLTPLMKENHRRDLLGVDLDDAPLLLADCFAWNKVFRRSFWDDAALGFPAGVRYEDQPTLTRALLAARSIDSLRMPVYLWRIRRDGSSISQQRGDLADLADRVVTKRWSTSYVEEQAGRAVRDLWYRRILPVDLPEYLRRLPDSSPAYRSMLAECLREFWSPATVPLEEVRLPREMRDLAVALRDAHAVPVAA</sequence>
<dbReference type="Proteomes" id="UP001501495">
    <property type="component" value="Unassembled WGS sequence"/>
</dbReference>